<dbReference type="GO" id="GO:0005737">
    <property type="term" value="C:cytoplasm"/>
    <property type="evidence" value="ECO:0007669"/>
    <property type="project" value="TreeGrafter"/>
</dbReference>
<reference evidence="4 5" key="1">
    <citation type="submission" date="2020-08" db="EMBL/GenBank/DDBJ databases">
        <title>Aphidius gifuensis genome sequencing and assembly.</title>
        <authorList>
            <person name="Du Z."/>
        </authorList>
    </citation>
    <scope>NUCLEOTIDE SEQUENCE [LARGE SCALE GENOMIC DNA]</scope>
    <source>
        <strain evidence="4">YNYX2018</strain>
        <tissue evidence="4">Adults</tissue>
    </source>
</reference>
<dbReference type="EMBL" id="JACMRX010000005">
    <property type="protein sequence ID" value="KAF7989784.1"/>
    <property type="molecule type" value="Genomic_DNA"/>
</dbReference>
<accession>A0A834XR78</accession>
<evidence type="ECO:0000256" key="2">
    <source>
        <dbReference type="ARBA" id="ARBA00022679"/>
    </source>
</evidence>
<protein>
    <recommendedName>
        <fullName evidence="6">Odorant receptor</fullName>
    </recommendedName>
</protein>
<keyword evidence="5" id="KW-1185">Reference proteome</keyword>
<dbReference type="PANTHER" id="PTHR46165:SF2">
    <property type="entry name" value="SET AND MYND DOMAIN-CONTAINING PROTEIN 4"/>
    <property type="match status" value="1"/>
</dbReference>
<keyword evidence="1" id="KW-0489">Methyltransferase</keyword>
<evidence type="ECO:0008006" key="6">
    <source>
        <dbReference type="Google" id="ProtNLM"/>
    </source>
</evidence>
<dbReference type="Proteomes" id="UP000639338">
    <property type="component" value="Unassembled WGS sequence"/>
</dbReference>
<evidence type="ECO:0000256" key="1">
    <source>
        <dbReference type="ARBA" id="ARBA00022603"/>
    </source>
</evidence>
<organism evidence="4 5">
    <name type="scientific">Aphidius gifuensis</name>
    <name type="common">Parasitoid wasp</name>
    <dbReference type="NCBI Taxonomy" id="684658"/>
    <lineage>
        <taxon>Eukaryota</taxon>
        <taxon>Metazoa</taxon>
        <taxon>Ecdysozoa</taxon>
        <taxon>Arthropoda</taxon>
        <taxon>Hexapoda</taxon>
        <taxon>Insecta</taxon>
        <taxon>Pterygota</taxon>
        <taxon>Neoptera</taxon>
        <taxon>Endopterygota</taxon>
        <taxon>Hymenoptera</taxon>
        <taxon>Apocrita</taxon>
        <taxon>Ichneumonoidea</taxon>
        <taxon>Braconidae</taxon>
        <taxon>Aphidiinae</taxon>
        <taxon>Aphidius</taxon>
    </lineage>
</organism>
<gene>
    <name evidence="4" type="ORF">HCN44_008458</name>
</gene>
<sequence length="110" mass="12763">MKLHTPRVLLLHHGALGSKELSLAYANRSAVLFKARLYEDCLLDIERSLKAGYPDKLKTKLFLRQSLCFIALKSTSHILNQVFQWPWLCSAMQWLPDLKKYNPAYDITKE</sequence>
<dbReference type="GO" id="GO:0032259">
    <property type="term" value="P:methylation"/>
    <property type="evidence" value="ECO:0007669"/>
    <property type="project" value="UniProtKB-KW"/>
</dbReference>
<dbReference type="AlphaFoldDB" id="A0A834XR78"/>
<dbReference type="GO" id="GO:0042826">
    <property type="term" value="F:histone deacetylase binding"/>
    <property type="evidence" value="ECO:0007669"/>
    <property type="project" value="TreeGrafter"/>
</dbReference>
<keyword evidence="3" id="KW-0949">S-adenosyl-L-methionine</keyword>
<name>A0A834XR78_APHGI</name>
<dbReference type="GO" id="GO:0008168">
    <property type="term" value="F:methyltransferase activity"/>
    <property type="evidence" value="ECO:0007669"/>
    <property type="project" value="UniProtKB-KW"/>
</dbReference>
<evidence type="ECO:0000313" key="5">
    <source>
        <dbReference type="Proteomes" id="UP000639338"/>
    </source>
</evidence>
<dbReference type="PANTHER" id="PTHR46165">
    <property type="entry name" value="SET AND MYND DOMAIN-CONTAINING PROTEIN 4"/>
    <property type="match status" value="1"/>
</dbReference>
<evidence type="ECO:0000313" key="4">
    <source>
        <dbReference type="EMBL" id="KAF7989784.1"/>
    </source>
</evidence>
<dbReference type="GO" id="GO:0005634">
    <property type="term" value="C:nucleus"/>
    <property type="evidence" value="ECO:0007669"/>
    <property type="project" value="TreeGrafter"/>
</dbReference>
<dbReference type="InterPro" id="IPR052097">
    <property type="entry name" value="SET-MYND_domain_protein"/>
</dbReference>
<comment type="caution">
    <text evidence="4">The sequence shown here is derived from an EMBL/GenBank/DDBJ whole genome shotgun (WGS) entry which is preliminary data.</text>
</comment>
<proteinExistence type="predicted"/>
<keyword evidence="2" id="KW-0808">Transferase</keyword>
<evidence type="ECO:0000256" key="3">
    <source>
        <dbReference type="ARBA" id="ARBA00022691"/>
    </source>
</evidence>